<evidence type="ECO:0000259" key="10">
    <source>
        <dbReference type="Pfam" id="PF00593"/>
    </source>
</evidence>
<dbReference type="SUPFAM" id="SSF49464">
    <property type="entry name" value="Carboxypeptidase regulatory domain-like"/>
    <property type="match status" value="1"/>
</dbReference>
<dbReference type="InterPro" id="IPR039426">
    <property type="entry name" value="TonB-dep_rcpt-like"/>
</dbReference>
<keyword evidence="6 8" id="KW-0472">Membrane</keyword>
<feature type="domain" description="TonB-dependent receptor-like beta-barrel" evidence="10">
    <location>
        <begin position="445"/>
        <end position="974"/>
    </location>
</feature>
<evidence type="ECO:0000256" key="5">
    <source>
        <dbReference type="ARBA" id="ARBA00023077"/>
    </source>
</evidence>
<organism evidence="12">
    <name type="scientific">Roseihalotalea indica</name>
    <dbReference type="NCBI Taxonomy" id="2867963"/>
    <lineage>
        <taxon>Bacteria</taxon>
        <taxon>Pseudomonadati</taxon>
        <taxon>Bacteroidota</taxon>
        <taxon>Cytophagia</taxon>
        <taxon>Cytophagales</taxon>
        <taxon>Catalimonadaceae</taxon>
        <taxon>Roseihalotalea</taxon>
    </lineage>
</organism>
<dbReference type="InterPro" id="IPR037066">
    <property type="entry name" value="Plug_dom_sf"/>
</dbReference>
<reference evidence="12" key="2">
    <citation type="journal article" date="2024" name="Antonie Van Leeuwenhoek">
        <title>Roseihalotalea indica gen. nov., sp. nov., a halophilic Bacteroidetes from mesopelagic Southwest Indian Ocean with higher carbohydrate metabolic potential.</title>
        <authorList>
            <person name="Chen B."/>
            <person name="Zhang M."/>
            <person name="Lin D."/>
            <person name="Ye J."/>
            <person name="Tang K."/>
        </authorList>
    </citation>
    <scope>NUCLEOTIDE SEQUENCE</scope>
    <source>
        <strain evidence="12">TK19036</strain>
    </source>
</reference>
<evidence type="ECO:0000256" key="2">
    <source>
        <dbReference type="ARBA" id="ARBA00022448"/>
    </source>
</evidence>
<keyword evidence="5 9" id="KW-0798">TonB box</keyword>
<evidence type="ECO:0000256" key="7">
    <source>
        <dbReference type="ARBA" id="ARBA00023237"/>
    </source>
</evidence>
<dbReference type="FunFam" id="2.170.130.10:FF:000008">
    <property type="entry name" value="SusC/RagA family TonB-linked outer membrane protein"/>
    <property type="match status" value="1"/>
</dbReference>
<dbReference type="InterPro" id="IPR023997">
    <property type="entry name" value="TonB-dep_OMP_SusC/RagA_CS"/>
</dbReference>
<evidence type="ECO:0000256" key="1">
    <source>
        <dbReference type="ARBA" id="ARBA00004571"/>
    </source>
</evidence>
<dbReference type="Gene3D" id="2.40.170.20">
    <property type="entry name" value="TonB-dependent receptor, beta-barrel domain"/>
    <property type="match status" value="1"/>
</dbReference>
<dbReference type="Pfam" id="PF00593">
    <property type="entry name" value="TonB_dep_Rec_b-barrel"/>
    <property type="match status" value="1"/>
</dbReference>
<dbReference type="PROSITE" id="PS52016">
    <property type="entry name" value="TONB_DEPENDENT_REC_3"/>
    <property type="match status" value="1"/>
</dbReference>
<reference evidence="12" key="1">
    <citation type="journal article" date="2023" name="Comput. Struct. Biotechnol. J.">
        <title>Discovery of a novel marine Bacteroidetes with a rich repertoire of carbohydrate-active enzymes.</title>
        <authorList>
            <person name="Chen B."/>
            <person name="Liu G."/>
            <person name="Chen Q."/>
            <person name="Wang H."/>
            <person name="Liu L."/>
            <person name="Tang K."/>
        </authorList>
    </citation>
    <scope>NUCLEOTIDE SEQUENCE</scope>
    <source>
        <strain evidence="12">TK19036</strain>
    </source>
</reference>
<dbReference type="InterPro" id="IPR000531">
    <property type="entry name" value="Beta-barrel_TonB"/>
</dbReference>
<evidence type="ECO:0000259" key="11">
    <source>
        <dbReference type="Pfam" id="PF07715"/>
    </source>
</evidence>
<sequence length="1040" mass="113193">MKAFLHRLTFYHFILILGLSYSHFSFAQERSVSGTVTSDEEGTLPGINILVKGTTQGTVTDIDGNYRISVPGSESILVFSAVGYTTEEITVGNQSTIDVLMVPDIQSLSEVVVVGYGTQERARVTGAISSVSSKEISELPVPSFDAALQGRAAGVNVTNSGAPGASPIVRIRGIGTVNNSDPLYVIDGVPAGGLNSINPNDIESIQVLKDASAAAIYGSRAANGVILVTTKKGTAGKPKVSLESYYGVQNAWKKLDLLNRDQYLDFGRDLFTNAGQPVPPRFNNLGEYADVETDWQNEMFQSAPIQEHNLSVSGGSETSRYLISGGYFKQDGIMLGTGFERLSFRANTDFDITDRIKVGQTLTVSHTNRNVEPFSGGRSQIEHIIKSVPYIPVRDPSRLGGFRATDQVDGSDPENPVLNATLRQNDLLDLKLLGTAYLEIEIIDGLNYKFLGGLDLNYGTNSQFTPSFNAGDYSISNIATIQETRNTSVSPLISNQLSFDKTFGDHTVSAIAVAEQQTWRYEQVQAAGENSITNDIEVPNGVENPTVSGTANERALISYIGRVNYDYAGKYLFGASIRFDGGSRFGPGQKWGSFPSASVGWRVSEEDFLQGASFLSDLKLRASYGQTGNWEIGDYRYQATIDGNFQYNFDGTLVPASTIRALANEDVKWETTVMTNIGFDLGLFEDRFRASFEYFDNETQDMLLQVPIPPSLGYDVAPFANVGNATNRGIEITAGYAQSGGEFQWSLDGNISFVNNEMTSLGIGNSISGPAFEGLPVTYTEEGEPIAYYYGYVVDGIFQSYDDIKNSPDQGNSPFNDMGVLLPDSLLFTKTGPGDIRFKDISGPDGVPDGVINADDRTNIGHFLPDFTYGINATANYKGFDLTLFMQGVSGNDILNTNLYDLQGMTRLFNGGTAILDRWTPENTDTDIPRAINSDPNNNARLSTRYIEDGSYFRVKNLTIGYSLPESVLGSFANGFISNVRIYVSSQNLLTITNYSGYDPEIGARSVNNNDAELRRLASGVDYGQYPQPRSFIGGIQIGF</sequence>
<evidence type="ECO:0000256" key="8">
    <source>
        <dbReference type="PROSITE-ProRule" id="PRU01360"/>
    </source>
</evidence>
<keyword evidence="12" id="KW-0675">Receptor</keyword>
<dbReference type="EMBL" id="CP120682">
    <property type="protein sequence ID" value="WKN36121.1"/>
    <property type="molecule type" value="Genomic_DNA"/>
</dbReference>
<name>A0AA49GPS6_9BACT</name>
<dbReference type="NCBIfam" id="TIGR04056">
    <property type="entry name" value="OMP_RagA_SusC"/>
    <property type="match status" value="1"/>
</dbReference>
<dbReference type="GO" id="GO:0009279">
    <property type="term" value="C:cell outer membrane"/>
    <property type="evidence" value="ECO:0007669"/>
    <property type="project" value="UniProtKB-SubCell"/>
</dbReference>
<keyword evidence="7 8" id="KW-0998">Cell outer membrane</keyword>
<dbReference type="NCBIfam" id="TIGR04057">
    <property type="entry name" value="SusC_RagA_signa"/>
    <property type="match status" value="1"/>
</dbReference>
<dbReference type="AlphaFoldDB" id="A0AA49GPS6"/>
<evidence type="ECO:0000256" key="3">
    <source>
        <dbReference type="ARBA" id="ARBA00022452"/>
    </source>
</evidence>
<feature type="domain" description="TonB-dependent receptor plug" evidence="11">
    <location>
        <begin position="123"/>
        <end position="225"/>
    </location>
</feature>
<dbReference type="InterPro" id="IPR036942">
    <property type="entry name" value="Beta-barrel_TonB_sf"/>
</dbReference>
<dbReference type="InterPro" id="IPR023996">
    <property type="entry name" value="TonB-dep_OMP_SusC/RagA"/>
</dbReference>
<dbReference type="SUPFAM" id="SSF56935">
    <property type="entry name" value="Porins"/>
    <property type="match status" value="1"/>
</dbReference>
<dbReference type="Gene3D" id="2.60.40.1120">
    <property type="entry name" value="Carboxypeptidase-like, regulatory domain"/>
    <property type="match status" value="1"/>
</dbReference>
<dbReference type="InterPro" id="IPR008969">
    <property type="entry name" value="CarboxyPept-like_regulatory"/>
</dbReference>
<dbReference type="InterPro" id="IPR012910">
    <property type="entry name" value="Plug_dom"/>
</dbReference>
<accession>A0AA49GPS6</accession>
<evidence type="ECO:0000313" key="12">
    <source>
        <dbReference type="EMBL" id="WKN36121.1"/>
    </source>
</evidence>
<proteinExistence type="inferred from homology"/>
<dbReference type="Gene3D" id="2.170.130.10">
    <property type="entry name" value="TonB-dependent receptor, plug domain"/>
    <property type="match status" value="1"/>
</dbReference>
<dbReference type="Pfam" id="PF13715">
    <property type="entry name" value="CarbopepD_reg_2"/>
    <property type="match status" value="1"/>
</dbReference>
<dbReference type="Pfam" id="PF07715">
    <property type="entry name" value="Plug"/>
    <property type="match status" value="1"/>
</dbReference>
<comment type="subcellular location">
    <subcellularLocation>
        <location evidence="1 8">Cell outer membrane</location>
        <topology evidence="1 8">Multi-pass membrane protein</topology>
    </subcellularLocation>
</comment>
<evidence type="ECO:0000256" key="6">
    <source>
        <dbReference type="ARBA" id="ARBA00023136"/>
    </source>
</evidence>
<protein>
    <submittedName>
        <fullName evidence="12">TonB-dependent receptor</fullName>
    </submittedName>
</protein>
<keyword evidence="3 8" id="KW-1134">Transmembrane beta strand</keyword>
<evidence type="ECO:0000256" key="4">
    <source>
        <dbReference type="ARBA" id="ARBA00022692"/>
    </source>
</evidence>
<gene>
    <name evidence="12" type="ORF">K4G66_27520</name>
</gene>
<keyword evidence="4 8" id="KW-0812">Transmembrane</keyword>
<evidence type="ECO:0000256" key="9">
    <source>
        <dbReference type="RuleBase" id="RU003357"/>
    </source>
</evidence>
<keyword evidence="2 8" id="KW-0813">Transport</keyword>
<comment type="similarity">
    <text evidence="8 9">Belongs to the TonB-dependent receptor family.</text>
</comment>